<feature type="region of interest" description="Disordered" evidence="1">
    <location>
        <begin position="21"/>
        <end position="69"/>
    </location>
</feature>
<name>A0ABD6C569_9EURY</name>
<evidence type="ECO:0000256" key="1">
    <source>
        <dbReference type="SAM" id="MobiDB-lite"/>
    </source>
</evidence>
<dbReference type="AlphaFoldDB" id="A0ABD6C569"/>
<reference evidence="2 3" key="1">
    <citation type="journal article" date="2019" name="Int. J. Syst. Evol. Microbiol.">
        <title>The Global Catalogue of Microorganisms (GCM) 10K type strain sequencing project: providing services to taxonomists for standard genome sequencing and annotation.</title>
        <authorList>
            <consortium name="The Broad Institute Genomics Platform"/>
            <consortium name="The Broad Institute Genome Sequencing Center for Infectious Disease"/>
            <person name="Wu L."/>
            <person name="Ma J."/>
        </authorList>
    </citation>
    <scope>NUCLEOTIDE SEQUENCE [LARGE SCALE GENOMIC DNA]</scope>
    <source>
        <strain evidence="2 3">CGMCC 1.12125</strain>
    </source>
</reference>
<organism evidence="2 3">
    <name type="scientific">Halorientalis brevis</name>
    <dbReference type="NCBI Taxonomy" id="1126241"/>
    <lineage>
        <taxon>Archaea</taxon>
        <taxon>Methanobacteriati</taxon>
        <taxon>Methanobacteriota</taxon>
        <taxon>Stenosarchaea group</taxon>
        <taxon>Halobacteria</taxon>
        <taxon>Halobacteriales</taxon>
        <taxon>Haloarculaceae</taxon>
        <taxon>Halorientalis</taxon>
    </lineage>
</organism>
<feature type="compositionally biased region" description="Polar residues" evidence="1">
    <location>
        <begin position="25"/>
        <end position="41"/>
    </location>
</feature>
<evidence type="ECO:0000313" key="3">
    <source>
        <dbReference type="Proteomes" id="UP001597119"/>
    </source>
</evidence>
<sequence length="233" mass="24057">MNRRRYLAAIATTTAVLGLHGQRGANATQGDSGRETGTATADGQPGGQTPGQSPTGPAVQSFTGSGPSVERGIEIEGGLTVVSATHAGTSNFVVTLVGEGEFDDLFVNAIGEYEGETAALLEQGSYLLDVDADGDWAVEIRQPRAARGEPLPQSLRGSGPSVSGPFQFTGTHVASATHSGESNFIVEVYPVAGAFAELVVNEIGQFEGESAFRFDGLGWVAVQADGDWTVALE</sequence>
<gene>
    <name evidence="2" type="ORF">ACFR9U_00355</name>
</gene>
<proteinExistence type="predicted"/>
<dbReference type="EMBL" id="JBHUDJ010000001">
    <property type="protein sequence ID" value="MFD1585416.1"/>
    <property type="molecule type" value="Genomic_DNA"/>
</dbReference>
<evidence type="ECO:0000313" key="2">
    <source>
        <dbReference type="EMBL" id="MFD1585416.1"/>
    </source>
</evidence>
<accession>A0ABD6C569</accession>
<dbReference type="RefSeq" id="WP_247377715.1">
    <property type="nucleotide sequence ID" value="NZ_JALLGV010000004.1"/>
</dbReference>
<dbReference type="Proteomes" id="UP001597119">
    <property type="component" value="Unassembled WGS sequence"/>
</dbReference>
<protein>
    <submittedName>
        <fullName evidence="2">Uncharacterized protein</fullName>
    </submittedName>
</protein>
<comment type="caution">
    <text evidence="2">The sequence shown here is derived from an EMBL/GenBank/DDBJ whole genome shotgun (WGS) entry which is preliminary data.</text>
</comment>
<keyword evidence="3" id="KW-1185">Reference proteome</keyword>